<name>A0A7S2ISA7_9EUKA</name>
<feature type="region of interest" description="Disordered" evidence="1">
    <location>
        <begin position="1"/>
        <end position="42"/>
    </location>
</feature>
<feature type="compositionally biased region" description="Basic and acidic residues" evidence="1">
    <location>
        <begin position="20"/>
        <end position="32"/>
    </location>
</feature>
<gene>
    <name evidence="2" type="ORF">CBRE1094_LOCUS36788</name>
</gene>
<organism evidence="2">
    <name type="scientific">Haptolina brevifila</name>
    <dbReference type="NCBI Taxonomy" id="156173"/>
    <lineage>
        <taxon>Eukaryota</taxon>
        <taxon>Haptista</taxon>
        <taxon>Haptophyta</taxon>
        <taxon>Prymnesiophyceae</taxon>
        <taxon>Prymnesiales</taxon>
        <taxon>Prymnesiaceae</taxon>
        <taxon>Haptolina</taxon>
    </lineage>
</organism>
<evidence type="ECO:0008006" key="3">
    <source>
        <dbReference type="Google" id="ProtNLM"/>
    </source>
</evidence>
<feature type="compositionally biased region" description="Acidic residues" evidence="1">
    <location>
        <begin position="1"/>
        <end position="19"/>
    </location>
</feature>
<accession>A0A7S2ISA7</accession>
<dbReference type="AlphaFoldDB" id="A0A7S2ISA7"/>
<protein>
    <recommendedName>
        <fullName evidence="3">Mediator of RNA polymerase II transcription subunit 9</fullName>
    </recommendedName>
</protein>
<proteinExistence type="predicted"/>
<dbReference type="EMBL" id="HBGU01067481">
    <property type="protein sequence ID" value="CAD9527626.1"/>
    <property type="molecule type" value="Transcribed_RNA"/>
</dbReference>
<evidence type="ECO:0000313" key="2">
    <source>
        <dbReference type="EMBL" id="CAD9527626.1"/>
    </source>
</evidence>
<reference evidence="2" key="1">
    <citation type="submission" date="2021-01" db="EMBL/GenBank/DDBJ databases">
        <authorList>
            <person name="Corre E."/>
            <person name="Pelletier E."/>
            <person name="Niang G."/>
            <person name="Scheremetjew M."/>
            <person name="Finn R."/>
            <person name="Kale V."/>
            <person name="Holt S."/>
            <person name="Cochrane G."/>
            <person name="Meng A."/>
            <person name="Brown T."/>
            <person name="Cohen L."/>
        </authorList>
    </citation>
    <scope>NUCLEOTIDE SEQUENCE</scope>
    <source>
        <strain evidence="2">UTEX LB 985</strain>
    </source>
</reference>
<evidence type="ECO:0000256" key="1">
    <source>
        <dbReference type="SAM" id="MobiDB-lite"/>
    </source>
</evidence>
<sequence>MLETGDDDDVLEQLETEELQDQRATRRPEHGPVDLVAEPEEDPNAVISREDFVLLPLVNRLIRAHQTGPQAAAAAMAELRRGMRRAERKLAVLESATAPLADQRELEDRVQTRAALLDEHSRKRRLDSLAETTQ</sequence>